<dbReference type="EMBL" id="OU466859">
    <property type="protein sequence ID" value="CAH2051815.1"/>
    <property type="molecule type" value="Genomic_DNA"/>
</dbReference>
<evidence type="ECO:0000313" key="1">
    <source>
        <dbReference type="EMBL" id="CAH2051815.1"/>
    </source>
</evidence>
<reference evidence="1 2" key="1">
    <citation type="submission" date="2022-03" db="EMBL/GenBank/DDBJ databases">
        <authorList>
            <person name="Nunn A."/>
            <person name="Chopra R."/>
            <person name="Nunn A."/>
            <person name="Contreras Garrido A."/>
        </authorList>
    </citation>
    <scope>NUCLEOTIDE SEQUENCE [LARGE SCALE GENOMIC DNA]</scope>
</reference>
<keyword evidence="2" id="KW-1185">Reference proteome</keyword>
<proteinExistence type="predicted"/>
<name>A0AAU9RV86_THLAR</name>
<organism evidence="1 2">
    <name type="scientific">Thlaspi arvense</name>
    <name type="common">Field penny-cress</name>
    <dbReference type="NCBI Taxonomy" id="13288"/>
    <lineage>
        <taxon>Eukaryota</taxon>
        <taxon>Viridiplantae</taxon>
        <taxon>Streptophyta</taxon>
        <taxon>Embryophyta</taxon>
        <taxon>Tracheophyta</taxon>
        <taxon>Spermatophyta</taxon>
        <taxon>Magnoliopsida</taxon>
        <taxon>eudicotyledons</taxon>
        <taxon>Gunneridae</taxon>
        <taxon>Pentapetalae</taxon>
        <taxon>rosids</taxon>
        <taxon>malvids</taxon>
        <taxon>Brassicales</taxon>
        <taxon>Brassicaceae</taxon>
        <taxon>Thlaspideae</taxon>
        <taxon>Thlaspi</taxon>
    </lineage>
</organism>
<dbReference type="AlphaFoldDB" id="A0AAU9RV86"/>
<evidence type="ECO:0000313" key="2">
    <source>
        <dbReference type="Proteomes" id="UP000836841"/>
    </source>
</evidence>
<sequence length="281" mass="31461">MEGHCLVISGDWRCSDSRKWEFVIDTKYMSRVVAFREGMGLNELKENVLTEFFGNMGFGRSLSLSYWPPNSSELAIGITTSPVMVNNTGAIVYFCKHFRIKEGLNLFVSFGMDGEAGSGTKTVDKGEGYTPPAARGKRKCVFKESRTPLRDVPISSIYGGYGSSAGSKSCPLEVDDEEILSHVEMTEERFRRERSATEDGDRTTEVFEYESNDKEQRMDDDVNVLPMVYDNEFWEPLIDDGDGGSNAVEFICPLVEEVNAVGPDRRRLYSARLIAHSTTVC</sequence>
<accession>A0AAU9RV86</accession>
<gene>
    <name evidence="1" type="ORF">TAV2_LOCUS10807</name>
</gene>
<dbReference type="Proteomes" id="UP000836841">
    <property type="component" value="Chromosome 3"/>
</dbReference>
<protein>
    <submittedName>
        <fullName evidence="1">Uncharacterized protein</fullName>
    </submittedName>
</protein>